<dbReference type="InterPro" id="IPR003439">
    <property type="entry name" value="ABC_transporter-like_ATP-bd"/>
</dbReference>
<keyword evidence="2 5" id="KW-0500">Molybdenum</keyword>
<dbReference type="SUPFAM" id="SSF50331">
    <property type="entry name" value="MOP-like"/>
    <property type="match status" value="1"/>
</dbReference>
<evidence type="ECO:0000313" key="9">
    <source>
        <dbReference type="Proteomes" id="UP001596138"/>
    </source>
</evidence>
<dbReference type="PANTHER" id="PTHR43875:SF3">
    <property type="entry name" value="MALTOSE_MALTODEXTRIN IMPORT ATP-BINDING PROTEIN MALK"/>
    <property type="match status" value="1"/>
</dbReference>
<accession>A0ABW1T4B1</accession>
<reference evidence="9" key="1">
    <citation type="journal article" date="2019" name="Int. J. Syst. Evol. Microbiol.">
        <title>The Global Catalogue of Microorganisms (GCM) 10K type strain sequencing project: providing services to taxonomists for standard genome sequencing and annotation.</title>
        <authorList>
            <consortium name="The Broad Institute Genomics Platform"/>
            <consortium name="The Broad Institute Genome Sequencing Center for Infectious Disease"/>
            <person name="Wu L."/>
            <person name="Ma J."/>
        </authorList>
    </citation>
    <scope>NUCLEOTIDE SEQUENCE [LARGE SCALE GENOMIC DNA]</scope>
    <source>
        <strain evidence="9">CGMCC 4.7317</strain>
    </source>
</reference>
<evidence type="ECO:0000256" key="5">
    <source>
        <dbReference type="PROSITE-ProRule" id="PRU01213"/>
    </source>
</evidence>
<dbReference type="RefSeq" id="WP_386767984.1">
    <property type="nucleotide sequence ID" value="NZ_JBHSTI010000008.1"/>
</dbReference>
<dbReference type="Gene3D" id="3.40.50.300">
    <property type="entry name" value="P-loop containing nucleotide triphosphate hydrolases"/>
    <property type="match status" value="1"/>
</dbReference>
<organism evidence="8 9">
    <name type="scientific">Longivirga aurantiaca</name>
    <dbReference type="NCBI Taxonomy" id="1837743"/>
    <lineage>
        <taxon>Bacteria</taxon>
        <taxon>Bacillati</taxon>
        <taxon>Actinomycetota</taxon>
        <taxon>Actinomycetes</taxon>
        <taxon>Sporichthyales</taxon>
        <taxon>Sporichthyaceae</taxon>
        <taxon>Longivirga</taxon>
    </lineage>
</organism>
<feature type="domain" description="Mop" evidence="7">
    <location>
        <begin position="288"/>
        <end position="352"/>
    </location>
</feature>
<dbReference type="InterPro" id="IPR027417">
    <property type="entry name" value="P-loop_NTPase"/>
</dbReference>
<evidence type="ECO:0000256" key="1">
    <source>
        <dbReference type="ARBA" id="ARBA00022448"/>
    </source>
</evidence>
<sequence>MSGLSGQVVVEQGAFRLDVEIEVAAGEVVAVLGPNGAGKSTLLRAVAGLTPMTGGRLSLGTVVVDHPAADVLVAPGERRIGLVFQDYRLFPHLSVLDNLAFGLRSSGVSKAESRRRAGVWVTRLGLDDLAHRKPATLSGGQAQRVALGRALAADPVAMLLDEPLAALDAGTRLDVRSWLREHLTDVGGPTLLVTHDPLDALVLADRIVVLEGGSVTQQGEPWEVARRPATRYVARLLGINLLPGTAAGGEVALDGGGALHVADDADHHGHVLVAVRPSAISLHAAEPEGSARNVWRGVVDGVEPIGDRVRVTVSGAPTVIVDVTPGAVADLRLTRGTELWLSAKATELDVYPA</sequence>
<evidence type="ECO:0000259" key="7">
    <source>
        <dbReference type="PROSITE" id="PS51866"/>
    </source>
</evidence>
<keyword evidence="4 8" id="KW-0067">ATP-binding</keyword>
<dbReference type="InterPro" id="IPR003593">
    <property type="entry name" value="AAA+_ATPase"/>
</dbReference>
<dbReference type="PROSITE" id="PS51866">
    <property type="entry name" value="MOP"/>
    <property type="match status" value="1"/>
</dbReference>
<dbReference type="PROSITE" id="PS50893">
    <property type="entry name" value="ABC_TRANSPORTER_2"/>
    <property type="match status" value="1"/>
</dbReference>
<dbReference type="InterPro" id="IPR008995">
    <property type="entry name" value="Mo/tungstate-bd_C_term_dom"/>
</dbReference>
<dbReference type="InterPro" id="IPR005116">
    <property type="entry name" value="Transp-assoc_OB_typ1"/>
</dbReference>
<dbReference type="Proteomes" id="UP001596138">
    <property type="component" value="Unassembled WGS sequence"/>
</dbReference>
<dbReference type="Gene3D" id="2.40.50.100">
    <property type="match status" value="1"/>
</dbReference>
<dbReference type="PANTHER" id="PTHR43875">
    <property type="entry name" value="MALTODEXTRIN IMPORT ATP-BINDING PROTEIN MSMX"/>
    <property type="match status" value="1"/>
</dbReference>
<evidence type="ECO:0000259" key="6">
    <source>
        <dbReference type="PROSITE" id="PS50893"/>
    </source>
</evidence>
<protein>
    <submittedName>
        <fullName evidence="8">ABC transporter ATP-binding protein</fullName>
    </submittedName>
</protein>
<dbReference type="SUPFAM" id="SSF52540">
    <property type="entry name" value="P-loop containing nucleoside triphosphate hydrolases"/>
    <property type="match status" value="1"/>
</dbReference>
<dbReference type="Pfam" id="PF03459">
    <property type="entry name" value="TOBE"/>
    <property type="match status" value="1"/>
</dbReference>
<dbReference type="InterPro" id="IPR004606">
    <property type="entry name" value="Mop_domain"/>
</dbReference>
<dbReference type="Pfam" id="PF00005">
    <property type="entry name" value="ABC_tran"/>
    <property type="match status" value="1"/>
</dbReference>
<name>A0ABW1T4B1_9ACTN</name>
<evidence type="ECO:0000313" key="8">
    <source>
        <dbReference type="EMBL" id="MFC6239157.1"/>
    </source>
</evidence>
<dbReference type="SMART" id="SM00382">
    <property type="entry name" value="AAA"/>
    <property type="match status" value="1"/>
</dbReference>
<keyword evidence="3" id="KW-0547">Nucleotide-binding</keyword>
<evidence type="ECO:0000256" key="4">
    <source>
        <dbReference type="ARBA" id="ARBA00022840"/>
    </source>
</evidence>
<dbReference type="EMBL" id="JBHSTI010000008">
    <property type="protein sequence ID" value="MFC6239157.1"/>
    <property type="molecule type" value="Genomic_DNA"/>
</dbReference>
<gene>
    <name evidence="8" type="ORF">ACFQGU_14840</name>
</gene>
<keyword evidence="9" id="KW-1185">Reference proteome</keyword>
<evidence type="ECO:0000256" key="3">
    <source>
        <dbReference type="ARBA" id="ARBA00022741"/>
    </source>
</evidence>
<keyword evidence="1" id="KW-0813">Transport</keyword>
<dbReference type="InterPro" id="IPR047641">
    <property type="entry name" value="ABC_transpr_MalK/UgpC-like"/>
</dbReference>
<feature type="domain" description="ABC transporter" evidence="6">
    <location>
        <begin position="1"/>
        <end position="237"/>
    </location>
</feature>
<evidence type="ECO:0000256" key="2">
    <source>
        <dbReference type="ARBA" id="ARBA00022505"/>
    </source>
</evidence>
<dbReference type="InterPro" id="IPR017871">
    <property type="entry name" value="ABC_transporter-like_CS"/>
</dbReference>
<comment type="caution">
    <text evidence="8">The sequence shown here is derived from an EMBL/GenBank/DDBJ whole genome shotgun (WGS) entry which is preliminary data.</text>
</comment>
<dbReference type="PROSITE" id="PS00211">
    <property type="entry name" value="ABC_TRANSPORTER_1"/>
    <property type="match status" value="1"/>
</dbReference>
<dbReference type="GO" id="GO:0005524">
    <property type="term" value="F:ATP binding"/>
    <property type="evidence" value="ECO:0007669"/>
    <property type="project" value="UniProtKB-KW"/>
</dbReference>
<proteinExistence type="predicted"/>